<evidence type="ECO:0000256" key="6">
    <source>
        <dbReference type="ARBA" id="ARBA00023002"/>
    </source>
</evidence>
<evidence type="ECO:0000256" key="7">
    <source>
        <dbReference type="ARBA" id="ARBA00023027"/>
    </source>
</evidence>
<dbReference type="KEGG" id="fas:105269371"/>
<dbReference type="PROSITE" id="PS00065">
    <property type="entry name" value="D_2_HYDROXYACID_DH_1"/>
    <property type="match status" value="1"/>
</dbReference>
<evidence type="ECO:0000256" key="2">
    <source>
        <dbReference type="ARBA" id="ARBA00011881"/>
    </source>
</evidence>
<organism evidence="11">
    <name type="scientific">Fopius arisanus</name>
    <dbReference type="NCBI Taxonomy" id="64838"/>
    <lineage>
        <taxon>Eukaryota</taxon>
        <taxon>Metazoa</taxon>
        <taxon>Ecdysozoa</taxon>
        <taxon>Arthropoda</taxon>
        <taxon>Hexapoda</taxon>
        <taxon>Insecta</taxon>
        <taxon>Pterygota</taxon>
        <taxon>Neoptera</taxon>
        <taxon>Endopterygota</taxon>
        <taxon>Hymenoptera</taxon>
        <taxon>Apocrita</taxon>
        <taxon>Ichneumonoidea</taxon>
        <taxon>Braconidae</taxon>
        <taxon>Opiinae</taxon>
        <taxon>Fopius</taxon>
    </lineage>
</organism>
<dbReference type="Pfam" id="PF00389">
    <property type="entry name" value="2-Hacid_dh"/>
    <property type="match status" value="1"/>
</dbReference>
<dbReference type="InterPro" id="IPR029752">
    <property type="entry name" value="D-isomer_DH_CS1"/>
</dbReference>
<keyword evidence="5" id="KW-0007">Acetylation</keyword>
<dbReference type="InterPro" id="IPR036291">
    <property type="entry name" value="NAD(P)-bd_dom_sf"/>
</dbReference>
<evidence type="ECO:0000256" key="5">
    <source>
        <dbReference type="ARBA" id="ARBA00022990"/>
    </source>
</evidence>
<gene>
    <name evidence="11" type="primary">PHGDH</name>
    <name evidence="13" type="synonym">LOC105269371</name>
    <name evidence="11" type="ORF">g.22331</name>
</gene>
<dbReference type="PROSITE" id="PS00671">
    <property type="entry name" value="D_2_HYDROXYACID_DH_3"/>
    <property type="match status" value="1"/>
</dbReference>
<dbReference type="AlphaFoldDB" id="A0A0C9RCI9"/>
<dbReference type="PANTHER" id="PTHR42938">
    <property type="entry name" value="FORMATE DEHYDROGENASE 1"/>
    <property type="match status" value="1"/>
</dbReference>
<evidence type="ECO:0000259" key="9">
    <source>
        <dbReference type="Pfam" id="PF00389"/>
    </source>
</evidence>
<dbReference type="Pfam" id="PF02826">
    <property type="entry name" value="2-Hacid_dh_C"/>
    <property type="match status" value="1"/>
</dbReference>
<dbReference type="FunFam" id="3.40.50.720:FF:000021">
    <property type="entry name" value="D-3-phosphoglycerate dehydrogenase"/>
    <property type="match status" value="1"/>
</dbReference>
<keyword evidence="7" id="KW-0520">NAD</keyword>
<dbReference type="InterPro" id="IPR006140">
    <property type="entry name" value="D-isomer_DH_NAD-bd"/>
</dbReference>
<keyword evidence="6 8" id="KW-0560">Oxidoreductase</keyword>
<comment type="similarity">
    <text evidence="1 8">Belongs to the D-isomer specific 2-hydroxyacid dehydrogenase family.</text>
</comment>
<accession>A0A0C9RCI9</accession>
<dbReference type="OrthoDB" id="1621027at2759"/>
<dbReference type="Gene3D" id="3.40.50.720">
    <property type="entry name" value="NAD(P)-binding Rossmann-like Domain"/>
    <property type="match status" value="2"/>
</dbReference>
<dbReference type="InterPro" id="IPR029753">
    <property type="entry name" value="D-isomer_DH_CS"/>
</dbReference>
<comment type="subunit">
    <text evidence="2">Homotetramer.</text>
</comment>
<dbReference type="EMBL" id="GBYB01006025">
    <property type="protein sequence ID" value="JAG75792.1"/>
    <property type="molecule type" value="Transcribed_RNA"/>
</dbReference>
<feature type="domain" description="D-isomer specific 2-hydroxyacid dehydrogenase catalytic" evidence="9">
    <location>
        <begin position="8"/>
        <end position="314"/>
    </location>
</feature>
<dbReference type="SUPFAM" id="SSF52283">
    <property type="entry name" value="Formate/glycerate dehydrogenase catalytic domain-like"/>
    <property type="match status" value="1"/>
</dbReference>
<dbReference type="GO" id="GO:0004617">
    <property type="term" value="F:phosphoglycerate dehydrogenase activity"/>
    <property type="evidence" value="ECO:0007669"/>
    <property type="project" value="TreeGrafter"/>
</dbReference>
<dbReference type="Proteomes" id="UP000694866">
    <property type="component" value="Unplaced"/>
</dbReference>
<dbReference type="GO" id="GO:0051287">
    <property type="term" value="F:NAD binding"/>
    <property type="evidence" value="ECO:0007669"/>
    <property type="project" value="InterPro"/>
</dbReference>
<keyword evidence="12" id="KW-1185">Reference proteome</keyword>
<protein>
    <recommendedName>
        <fullName evidence="3">D-3-phosphoglycerate dehydrogenase</fullName>
    </recommendedName>
</protein>
<keyword evidence="4" id="KW-0597">Phosphoprotein</keyword>
<sequence length="328" mass="35027">MSVNLKSVLISDPVDESCIDLLKSHGIEVTTKYKLPKDELIQELKKHEGLIVRSETKVTEEVIAGATNLRLIGRAGTGVDNIDVDVATRKGILVLNTPGGNAISACELTCALISALARNVSQAAQSMKEGKWERKLFSGFELHGKTLAVLGFGRVGREVGLRMQSFGMKILCFDPIVSAADAATAGATKLELEEIWPLADYITVHTPLIPQTKNLIGTTTLAKCKKGVRVINVARGGIVNEEELLVALKSGQCAGAALDVFSEEPPKNPVTLELIRHPQVIATPHLGASTAEAQQHVAQEIAEQFIAISGKSDKYAVTGVINPSVLPK</sequence>
<evidence type="ECO:0000259" key="10">
    <source>
        <dbReference type="Pfam" id="PF02826"/>
    </source>
</evidence>
<dbReference type="RefSeq" id="XP_011307834.1">
    <property type="nucleotide sequence ID" value="XM_011309532.1"/>
</dbReference>
<feature type="domain" description="D-isomer specific 2-hydroxyacid dehydrogenase NAD-binding" evidence="10">
    <location>
        <begin position="111"/>
        <end position="287"/>
    </location>
</feature>
<reference evidence="13" key="2">
    <citation type="submission" date="2025-04" db="UniProtKB">
        <authorList>
            <consortium name="RefSeq"/>
        </authorList>
    </citation>
    <scope>IDENTIFICATION</scope>
    <source>
        <strain evidence="13">USDA-PBARC FA_bdor</strain>
        <tissue evidence="13">Whole organism</tissue>
    </source>
</reference>
<evidence type="ECO:0000313" key="11">
    <source>
        <dbReference type="EMBL" id="JAG75792.1"/>
    </source>
</evidence>
<evidence type="ECO:0000256" key="3">
    <source>
        <dbReference type="ARBA" id="ARBA00021582"/>
    </source>
</evidence>
<dbReference type="PANTHER" id="PTHR42938:SF22">
    <property type="entry name" value="D-3-PHOSPHOGLYCERATE DEHYDROGENASE"/>
    <property type="match status" value="1"/>
</dbReference>
<dbReference type="SUPFAM" id="SSF51735">
    <property type="entry name" value="NAD(P)-binding Rossmann-fold domains"/>
    <property type="match status" value="1"/>
</dbReference>
<name>A0A0C9RCI9_9HYME</name>
<dbReference type="CDD" id="cd12173">
    <property type="entry name" value="PGDH_4"/>
    <property type="match status" value="1"/>
</dbReference>
<dbReference type="InterPro" id="IPR006139">
    <property type="entry name" value="D-isomer_2_OHA_DH_cat_dom"/>
</dbReference>
<evidence type="ECO:0000256" key="1">
    <source>
        <dbReference type="ARBA" id="ARBA00005854"/>
    </source>
</evidence>
<evidence type="ECO:0000256" key="8">
    <source>
        <dbReference type="RuleBase" id="RU003719"/>
    </source>
</evidence>
<accession>A0A9R1TCR9</accession>
<evidence type="ECO:0000256" key="4">
    <source>
        <dbReference type="ARBA" id="ARBA00022553"/>
    </source>
</evidence>
<reference evidence="11" key="1">
    <citation type="submission" date="2015-01" db="EMBL/GenBank/DDBJ databases">
        <title>Transcriptome Assembly of Fopius arisanus.</title>
        <authorList>
            <person name="Geib S."/>
        </authorList>
    </citation>
    <scope>NUCLEOTIDE SEQUENCE</scope>
</reference>
<proteinExistence type="inferred from homology"/>
<evidence type="ECO:0000313" key="13">
    <source>
        <dbReference type="RefSeq" id="XP_011307834.1"/>
    </source>
</evidence>
<evidence type="ECO:0000313" key="12">
    <source>
        <dbReference type="Proteomes" id="UP000694866"/>
    </source>
</evidence>
<dbReference type="GeneID" id="105269371"/>